<dbReference type="InterPro" id="IPR012340">
    <property type="entry name" value="NA-bd_OB-fold"/>
</dbReference>
<name>A0A8C5ZCJ4_MARMA</name>
<dbReference type="InterPro" id="IPR019844">
    <property type="entry name" value="CSD_CS"/>
</dbReference>
<organism evidence="3 4">
    <name type="scientific">Marmota marmota marmota</name>
    <name type="common">Alpine marmot</name>
    <dbReference type="NCBI Taxonomy" id="9994"/>
    <lineage>
        <taxon>Eukaryota</taxon>
        <taxon>Metazoa</taxon>
        <taxon>Chordata</taxon>
        <taxon>Craniata</taxon>
        <taxon>Vertebrata</taxon>
        <taxon>Euteleostomi</taxon>
        <taxon>Mammalia</taxon>
        <taxon>Eutheria</taxon>
        <taxon>Euarchontoglires</taxon>
        <taxon>Glires</taxon>
        <taxon>Rodentia</taxon>
        <taxon>Sciuromorpha</taxon>
        <taxon>Sciuridae</taxon>
        <taxon>Xerinae</taxon>
        <taxon>Marmotini</taxon>
        <taxon>Marmota</taxon>
    </lineage>
</organism>
<evidence type="ECO:0000256" key="1">
    <source>
        <dbReference type="SAM" id="MobiDB-lite"/>
    </source>
</evidence>
<dbReference type="InterPro" id="IPR002059">
    <property type="entry name" value="CSP_DNA-bd"/>
</dbReference>
<dbReference type="Gene3D" id="2.40.50.140">
    <property type="entry name" value="Nucleic acid-binding proteins"/>
    <property type="match status" value="1"/>
</dbReference>
<protein>
    <submittedName>
        <fullName evidence="3">Y-box-binding protein 3-like</fullName>
    </submittedName>
</protein>
<dbReference type="Pfam" id="PF00313">
    <property type="entry name" value="CSD"/>
    <property type="match status" value="1"/>
</dbReference>
<dbReference type="Proteomes" id="UP000694407">
    <property type="component" value="Unplaced"/>
</dbReference>
<dbReference type="CDD" id="cd04458">
    <property type="entry name" value="CSP_CDS"/>
    <property type="match status" value="1"/>
</dbReference>
<feature type="compositionally biased region" description="Basic and acidic residues" evidence="1">
    <location>
        <begin position="360"/>
        <end position="369"/>
    </location>
</feature>
<reference evidence="3" key="2">
    <citation type="submission" date="2025-09" db="UniProtKB">
        <authorList>
            <consortium name="Ensembl"/>
        </authorList>
    </citation>
    <scope>IDENTIFICATION</scope>
</reference>
<dbReference type="GO" id="GO:0003676">
    <property type="term" value="F:nucleic acid binding"/>
    <property type="evidence" value="ECO:0007669"/>
    <property type="project" value="InterPro"/>
</dbReference>
<dbReference type="PROSITE" id="PS00352">
    <property type="entry name" value="CSD_1"/>
    <property type="match status" value="1"/>
</dbReference>
<dbReference type="SMART" id="SM00357">
    <property type="entry name" value="CSP"/>
    <property type="match status" value="1"/>
</dbReference>
<dbReference type="SUPFAM" id="SSF50249">
    <property type="entry name" value="Nucleic acid-binding proteins"/>
    <property type="match status" value="1"/>
</dbReference>
<sequence>ISVESALNIGITTMAPPQRWPASISPQAAQKQLISLGSGDPPGALVTGTLSGDPITKAAVAGGTKGKAPKKVVAKRVRGSVKWFNVKNGYGFISRHDTQEDVFVHQTAITRNNPHKYQRSVGDGETVEFDVVQGERGTKAANVTGPAGAPVEGSRYAANRPRFRPGCYINHREPPPGRSRDAKDHLDEGEDSCAGFTACFTVAQAPRRYLPSRPQDRSLWRFPPFRRPQVLALRPSLLPHPHGPWASHLAWSVPASKPEVTSRRGLGPSYLLSRPRGRGMPQGPGTSPVISEDLEAENKESRRKTGGPQQRPPPRYGSRRPNNPIRHPQKAHGTEGQDLQEKEGKNPGMGPAETPVCAIVDKKSSVAEKEDPDVPDASSAAQAE</sequence>
<proteinExistence type="predicted"/>
<keyword evidence="4" id="KW-1185">Reference proteome</keyword>
<gene>
    <name evidence="3" type="primary">LOC107134361</name>
</gene>
<evidence type="ECO:0000313" key="4">
    <source>
        <dbReference type="Proteomes" id="UP000694407"/>
    </source>
</evidence>
<dbReference type="InterPro" id="IPR011129">
    <property type="entry name" value="CSD"/>
</dbReference>
<evidence type="ECO:0000313" key="3">
    <source>
        <dbReference type="Ensembl" id="ENSMMMP00000010804.1"/>
    </source>
</evidence>
<dbReference type="PROSITE" id="PS51857">
    <property type="entry name" value="CSD_2"/>
    <property type="match status" value="1"/>
</dbReference>
<dbReference type="AlphaFoldDB" id="A0A8C5ZCJ4"/>
<dbReference type="GeneTree" id="ENSGT00940000165111"/>
<feature type="compositionally biased region" description="Basic and acidic residues" evidence="1">
    <location>
        <begin position="170"/>
        <end position="186"/>
    </location>
</feature>
<feature type="region of interest" description="Disordered" evidence="1">
    <location>
        <begin position="166"/>
        <end position="189"/>
    </location>
</feature>
<dbReference type="PRINTS" id="PR00050">
    <property type="entry name" value="COLDSHOCK"/>
</dbReference>
<dbReference type="InterPro" id="IPR050181">
    <property type="entry name" value="Cold_shock_domain"/>
</dbReference>
<accession>A0A8C5ZCJ4</accession>
<reference evidence="3" key="1">
    <citation type="submission" date="2025-08" db="UniProtKB">
        <authorList>
            <consortium name="Ensembl"/>
        </authorList>
    </citation>
    <scope>IDENTIFICATION</scope>
</reference>
<feature type="compositionally biased region" description="Basic and acidic residues" evidence="1">
    <location>
        <begin position="332"/>
        <end position="345"/>
    </location>
</feature>
<evidence type="ECO:0000259" key="2">
    <source>
        <dbReference type="PROSITE" id="PS51857"/>
    </source>
</evidence>
<feature type="region of interest" description="Disordered" evidence="1">
    <location>
        <begin position="257"/>
        <end position="384"/>
    </location>
</feature>
<dbReference type="Ensembl" id="ENSMMMT00000012323.1">
    <property type="protein sequence ID" value="ENSMMMP00000010804.1"/>
    <property type="gene ID" value="ENSMMMG00000009624.1"/>
</dbReference>
<dbReference type="FunFam" id="2.40.50.140:FF:000274">
    <property type="entry name" value="Mitochondrial RNA binding protein"/>
    <property type="match status" value="1"/>
</dbReference>
<feature type="domain" description="CSD" evidence="2">
    <location>
        <begin position="76"/>
        <end position="145"/>
    </location>
</feature>
<dbReference type="PANTHER" id="PTHR11544">
    <property type="entry name" value="COLD SHOCK DOMAIN CONTAINING PROTEINS"/>
    <property type="match status" value="1"/>
</dbReference>